<keyword evidence="1" id="KW-1133">Transmembrane helix</keyword>
<evidence type="ECO:0000313" key="2">
    <source>
        <dbReference type="EMBL" id="OGY16921.1"/>
    </source>
</evidence>
<feature type="transmembrane region" description="Helical" evidence="1">
    <location>
        <begin position="102"/>
        <end position="119"/>
    </location>
</feature>
<evidence type="ECO:0000313" key="3">
    <source>
        <dbReference type="Proteomes" id="UP000179069"/>
    </source>
</evidence>
<keyword evidence="1" id="KW-0472">Membrane</keyword>
<reference evidence="2 3" key="1">
    <citation type="journal article" date="2016" name="Nat. Commun.">
        <title>Thousands of microbial genomes shed light on interconnected biogeochemical processes in an aquifer system.</title>
        <authorList>
            <person name="Anantharaman K."/>
            <person name="Brown C.T."/>
            <person name="Hug L.A."/>
            <person name="Sharon I."/>
            <person name="Castelle C.J."/>
            <person name="Probst A.J."/>
            <person name="Thomas B.C."/>
            <person name="Singh A."/>
            <person name="Wilkins M.J."/>
            <person name="Karaoz U."/>
            <person name="Brodie E.L."/>
            <person name="Williams K.H."/>
            <person name="Hubbard S.S."/>
            <person name="Banfield J.F."/>
        </authorList>
    </citation>
    <scope>NUCLEOTIDE SEQUENCE [LARGE SCALE GENOMIC DNA]</scope>
</reference>
<gene>
    <name evidence="2" type="ORF">A2785_02175</name>
</gene>
<keyword evidence="1" id="KW-0812">Transmembrane</keyword>
<protein>
    <submittedName>
        <fullName evidence="2">Uncharacterized protein</fullName>
    </submittedName>
</protein>
<accession>A0A1G1VNE8</accession>
<evidence type="ECO:0000256" key="1">
    <source>
        <dbReference type="SAM" id="Phobius"/>
    </source>
</evidence>
<comment type="caution">
    <text evidence="2">The sequence shown here is derived from an EMBL/GenBank/DDBJ whole genome shotgun (WGS) entry which is preliminary data.</text>
</comment>
<feature type="transmembrane region" description="Helical" evidence="1">
    <location>
        <begin position="269"/>
        <end position="290"/>
    </location>
</feature>
<dbReference type="AlphaFoldDB" id="A0A1G1VNE8"/>
<feature type="transmembrane region" description="Helical" evidence="1">
    <location>
        <begin position="155"/>
        <end position="175"/>
    </location>
</feature>
<feature type="transmembrane region" description="Helical" evidence="1">
    <location>
        <begin position="311"/>
        <end position="337"/>
    </location>
</feature>
<proteinExistence type="predicted"/>
<feature type="transmembrane region" description="Helical" evidence="1">
    <location>
        <begin position="237"/>
        <end position="257"/>
    </location>
</feature>
<name>A0A1G1VNE8_9BACT</name>
<dbReference type="Proteomes" id="UP000179069">
    <property type="component" value="Unassembled WGS sequence"/>
</dbReference>
<feature type="transmembrane region" description="Helical" evidence="1">
    <location>
        <begin position="74"/>
        <end position="96"/>
    </location>
</feature>
<feature type="transmembrane region" description="Helical" evidence="1">
    <location>
        <begin position="6"/>
        <end position="25"/>
    </location>
</feature>
<sequence>MSWNLKDVIGIVAGVIFARFVMILIRKHWGETLNRLEEALALRIEAIGEWLVDTAEFVRAAYVRIRQVYSPTQLWLLVHLFPLTWFAAVIAVNAALGLRIPIRSLFIAAAILMALEAGLPMYLMRFSVKSSLLFAVAASIVVFKPWESQWLENQWLLAVLTGAIGFAYSAILLWHPDEILKRIRRELGLPFEEGEFLAKLKTPEGFLLILADSLIRIGKWVTEFIQDWYLQVNLKQVILMPFNLIAVMGVALLLQYPQYPPLEEFAPKAVGLTGLLMLYWAAIWTLRWILKAGRRFMSIMSYGREAGYSGNVLGGLLTISAIVSLGLGITSIGYRYVPTVVGEGTPWLYAEALPYIETVGTVAARIISAFA</sequence>
<organism evidence="2 3">
    <name type="scientific">Candidatus Chisholmbacteria bacterium RIFCSPHIGHO2_01_FULL_49_18</name>
    <dbReference type="NCBI Taxonomy" id="1797590"/>
    <lineage>
        <taxon>Bacteria</taxon>
        <taxon>Candidatus Chisholmiibacteriota</taxon>
    </lineage>
</organism>
<dbReference type="EMBL" id="MHCI01000008">
    <property type="protein sequence ID" value="OGY16921.1"/>
    <property type="molecule type" value="Genomic_DNA"/>
</dbReference>